<dbReference type="RefSeq" id="WP_258348029.1">
    <property type="nucleotide sequence ID" value="NZ_BAAAYK010000038.1"/>
</dbReference>
<evidence type="ECO:0000259" key="1">
    <source>
        <dbReference type="Pfam" id="PF04892"/>
    </source>
</evidence>
<dbReference type="Pfam" id="PF04892">
    <property type="entry name" value="VanZ"/>
    <property type="match status" value="1"/>
</dbReference>
<evidence type="ECO:0000313" key="3">
    <source>
        <dbReference type="Proteomes" id="UP001500483"/>
    </source>
</evidence>
<reference evidence="3" key="1">
    <citation type="journal article" date="2019" name="Int. J. Syst. Evol. Microbiol.">
        <title>The Global Catalogue of Microorganisms (GCM) 10K type strain sequencing project: providing services to taxonomists for standard genome sequencing and annotation.</title>
        <authorList>
            <consortium name="The Broad Institute Genomics Platform"/>
            <consortium name="The Broad Institute Genome Sequencing Center for Infectious Disease"/>
            <person name="Wu L."/>
            <person name="Ma J."/>
        </authorList>
    </citation>
    <scope>NUCLEOTIDE SEQUENCE [LARGE SCALE GENOMIC DNA]</scope>
    <source>
        <strain evidence="3">JCM 9687</strain>
    </source>
</reference>
<accession>A0ABP6RQV6</accession>
<sequence>MIIGGSLIILFTPESGVPSAPAGTDKVVHLVLFAALAWSGRLARLPLLPLAAGLVAYAGLSEVLQAVLPLGRSGDVLDALVDVLGALLGLLVSAAGRWVPRGRRTTG</sequence>
<dbReference type="PANTHER" id="PTHR28008">
    <property type="entry name" value="DOMAIN PROTEIN, PUTATIVE (AFU_ORTHOLOGUE AFUA_3G10980)-RELATED"/>
    <property type="match status" value="1"/>
</dbReference>
<evidence type="ECO:0000313" key="2">
    <source>
        <dbReference type="EMBL" id="GAA3356198.1"/>
    </source>
</evidence>
<comment type="caution">
    <text evidence="2">The sequence shown here is derived from an EMBL/GenBank/DDBJ whole genome shotgun (WGS) entry which is preliminary data.</text>
</comment>
<keyword evidence="3" id="KW-1185">Reference proteome</keyword>
<protein>
    <recommendedName>
        <fullName evidence="1">VanZ-like domain-containing protein</fullName>
    </recommendedName>
</protein>
<dbReference type="InterPro" id="IPR006976">
    <property type="entry name" value="VanZ-like"/>
</dbReference>
<dbReference type="PANTHER" id="PTHR28008:SF1">
    <property type="entry name" value="DOMAIN PROTEIN, PUTATIVE (AFU_ORTHOLOGUE AFUA_3G10980)-RELATED"/>
    <property type="match status" value="1"/>
</dbReference>
<organism evidence="2 3">
    <name type="scientific">Saccharopolyspora gregorii</name>
    <dbReference type="NCBI Taxonomy" id="33914"/>
    <lineage>
        <taxon>Bacteria</taxon>
        <taxon>Bacillati</taxon>
        <taxon>Actinomycetota</taxon>
        <taxon>Actinomycetes</taxon>
        <taxon>Pseudonocardiales</taxon>
        <taxon>Pseudonocardiaceae</taxon>
        <taxon>Saccharopolyspora</taxon>
    </lineage>
</organism>
<proteinExistence type="predicted"/>
<dbReference type="EMBL" id="BAAAYK010000038">
    <property type="protein sequence ID" value="GAA3356198.1"/>
    <property type="molecule type" value="Genomic_DNA"/>
</dbReference>
<name>A0ABP6RQV6_9PSEU</name>
<feature type="domain" description="VanZ-like" evidence="1">
    <location>
        <begin position="25"/>
        <end position="92"/>
    </location>
</feature>
<gene>
    <name evidence="2" type="ORF">GCM10020366_19310</name>
</gene>
<dbReference type="Proteomes" id="UP001500483">
    <property type="component" value="Unassembled WGS sequence"/>
</dbReference>